<feature type="signal peptide" evidence="10">
    <location>
        <begin position="1"/>
        <end position="17"/>
    </location>
</feature>
<keyword evidence="6 9" id="KW-0472">Membrane</keyword>
<feature type="chain" id="PRO_5047394950" evidence="10">
    <location>
        <begin position="18"/>
        <end position="547"/>
    </location>
</feature>
<evidence type="ECO:0000313" key="12">
    <source>
        <dbReference type="Proteomes" id="UP001652640"/>
    </source>
</evidence>
<dbReference type="PANTHER" id="PTHR12035:SF125">
    <property type="entry name" value="SIALIC ACID-BINDING IG-LIKE LECTIN 5"/>
    <property type="match status" value="1"/>
</dbReference>
<dbReference type="Pfam" id="PF07686">
    <property type="entry name" value="V-set"/>
    <property type="match status" value="1"/>
</dbReference>
<dbReference type="SMART" id="SM00409">
    <property type="entry name" value="IG"/>
    <property type="match status" value="2"/>
</dbReference>
<evidence type="ECO:0000256" key="1">
    <source>
        <dbReference type="ARBA" id="ARBA00004167"/>
    </source>
</evidence>
<dbReference type="SUPFAM" id="SSF48726">
    <property type="entry name" value="Immunoglobulin"/>
    <property type="match status" value="4"/>
</dbReference>
<reference evidence="12" key="1">
    <citation type="journal article" date="2022" name="J. Hered.">
        <title>A De Novo Chromosome-Level Genome Assembly of the White-Tailed Deer, Odocoileus Virginianus.</title>
        <authorList>
            <person name="London E.W."/>
            <person name="Roca A.L."/>
            <person name="Novakofski J.E."/>
            <person name="Mateus-Pinilla N.E."/>
        </authorList>
    </citation>
    <scope>NUCLEOTIDE SEQUENCE [LARGE SCALE GENOMIC DNA]</scope>
</reference>
<evidence type="ECO:0000256" key="6">
    <source>
        <dbReference type="ARBA" id="ARBA00023136"/>
    </source>
</evidence>
<dbReference type="PANTHER" id="PTHR12035">
    <property type="entry name" value="SIALIC ACID BINDING IMMUNOGLOBULIN-LIKE LECTIN"/>
    <property type="match status" value="1"/>
</dbReference>
<comment type="subcellular location">
    <subcellularLocation>
        <location evidence="1">Membrane</location>
        <topology evidence="1">Single-pass membrane protein</topology>
    </subcellularLocation>
</comment>
<keyword evidence="2 9" id="KW-0812">Transmembrane</keyword>
<dbReference type="InterPro" id="IPR051036">
    <property type="entry name" value="SIGLEC"/>
</dbReference>
<feature type="domain" description="Ig-like" evidence="11">
    <location>
        <begin position="143"/>
        <end position="220"/>
    </location>
</feature>
<dbReference type="GeneID" id="110141358"/>
<evidence type="ECO:0000256" key="2">
    <source>
        <dbReference type="ARBA" id="ARBA00022692"/>
    </source>
</evidence>
<name>A0ABM4GWM6_ODOVR</name>
<evidence type="ECO:0000259" key="11">
    <source>
        <dbReference type="PROSITE" id="PS50835"/>
    </source>
</evidence>
<evidence type="ECO:0000256" key="5">
    <source>
        <dbReference type="ARBA" id="ARBA00022989"/>
    </source>
</evidence>
<dbReference type="InterPro" id="IPR036179">
    <property type="entry name" value="Ig-like_dom_sf"/>
</dbReference>
<comment type="similarity">
    <text evidence="7">Belongs to the immunoglobulin superfamily. SIGLEC (sialic acid binding Ig-like lectin) family.</text>
</comment>
<evidence type="ECO:0000256" key="10">
    <source>
        <dbReference type="SAM" id="SignalP"/>
    </source>
</evidence>
<gene>
    <name evidence="13" type="primary">SIGLEC5</name>
</gene>
<keyword evidence="12" id="KW-1185">Reference proteome</keyword>
<evidence type="ECO:0000256" key="9">
    <source>
        <dbReference type="SAM" id="Phobius"/>
    </source>
</evidence>
<proteinExistence type="inferred from homology"/>
<dbReference type="InterPro" id="IPR013106">
    <property type="entry name" value="Ig_V-set"/>
</dbReference>
<dbReference type="PROSITE" id="PS50835">
    <property type="entry name" value="IG_LIKE"/>
    <property type="match status" value="2"/>
</dbReference>
<keyword evidence="4" id="KW-0130">Cell adhesion</keyword>
<dbReference type="Proteomes" id="UP001652640">
    <property type="component" value="Chromosome 20"/>
</dbReference>
<evidence type="ECO:0000256" key="7">
    <source>
        <dbReference type="ARBA" id="ARBA00038361"/>
    </source>
</evidence>
<dbReference type="InterPro" id="IPR007110">
    <property type="entry name" value="Ig-like_dom"/>
</dbReference>
<keyword evidence="3" id="KW-0430">Lectin</keyword>
<evidence type="ECO:0000256" key="3">
    <source>
        <dbReference type="ARBA" id="ARBA00022734"/>
    </source>
</evidence>
<accession>A0ABM4GWM6</accession>
<organism evidence="12 13">
    <name type="scientific">Odocoileus virginianus</name>
    <name type="common">White-tailed deer</name>
    <dbReference type="NCBI Taxonomy" id="9874"/>
    <lineage>
        <taxon>Eukaryota</taxon>
        <taxon>Metazoa</taxon>
        <taxon>Chordata</taxon>
        <taxon>Craniata</taxon>
        <taxon>Vertebrata</taxon>
        <taxon>Euteleostomi</taxon>
        <taxon>Mammalia</taxon>
        <taxon>Eutheria</taxon>
        <taxon>Laurasiatheria</taxon>
        <taxon>Artiodactyla</taxon>
        <taxon>Ruminantia</taxon>
        <taxon>Pecora</taxon>
        <taxon>Cervidae</taxon>
        <taxon>Odocoileinae</taxon>
        <taxon>Odocoileus</taxon>
    </lineage>
</organism>
<dbReference type="InterPro" id="IPR013783">
    <property type="entry name" value="Ig-like_fold"/>
</dbReference>
<sequence length="547" mass="59336">MVPLLLLLSLLWGGSLQELPGFELRVQESVTVQACMDVRVSCSFSHPWSSGYWSAEPFIYWFREGDKPQNVAVATNDRNKPVKPETWGRFLLVGDPRSRDCSLSIKEARLSDSGAYYLRVERGPNEKYSYLDKKLNLQVTEKPNIQFVEPLESGRPTQLTCSLSVACARGHPFLFSWAGDALDEMDPGTLHSSELMLTPRPQDHGSNLTCQVTLQGAQVTLETTVRLNVSYAPRNVRISLSFRNVTALKILQDTSSFLISESQALRLLCVADSNPPAQLSLFQTSPALEAAPISSTGVLALPYLGSAETEFTCQAHNRLGSQNTSLSLIMVSPPQLLGPSCSQEDEGLRCSCSSRARPAPSLRWRLGEGLLEGNFSNASFEVSSSSAGPWANGSLSLREGLSSGLSLSCEALNVYGVRSGSVLLLPGRPAFLVLGALGGAGAGALLSTCLCLLLFFIVKACRKQAATRPEGVDDEDPVMGTVAWGSRQKPRSDSPPDQTVLSPAEDDPPPGEQEELHYASLSFHEMTSREPQDQEATSTEYSEIKTS</sequence>
<feature type="compositionally biased region" description="Acidic residues" evidence="8">
    <location>
        <begin position="504"/>
        <end position="513"/>
    </location>
</feature>
<feature type="transmembrane region" description="Helical" evidence="9">
    <location>
        <begin position="431"/>
        <end position="458"/>
    </location>
</feature>
<dbReference type="SMART" id="SM00406">
    <property type="entry name" value="IGv"/>
    <property type="match status" value="1"/>
</dbReference>
<reference evidence="13" key="2">
    <citation type="submission" date="2025-08" db="UniProtKB">
        <authorList>
            <consortium name="RefSeq"/>
        </authorList>
    </citation>
    <scope>IDENTIFICATION</scope>
    <source>
        <tissue evidence="13">Tongue muscle</tissue>
    </source>
</reference>
<dbReference type="RefSeq" id="XP_070307719.1">
    <property type="nucleotide sequence ID" value="XM_070451618.1"/>
</dbReference>
<protein>
    <submittedName>
        <fullName evidence="13">Sialic acid-binding Ig-like lectin 5 isoform X1</fullName>
    </submittedName>
</protein>
<keyword evidence="5 9" id="KW-1133">Transmembrane helix</keyword>
<evidence type="ECO:0000256" key="8">
    <source>
        <dbReference type="SAM" id="MobiDB-lite"/>
    </source>
</evidence>
<dbReference type="Gene3D" id="2.60.40.10">
    <property type="entry name" value="Immunoglobulins"/>
    <property type="match status" value="3"/>
</dbReference>
<evidence type="ECO:0000313" key="13">
    <source>
        <dbReference type="RefSeq" id="XP_070307719.1"/>
    </source>
</evidence>
<dbReference type="InterPro" id="IPR003599">
    <property type="entry name" value="Ig_sub"/>
</dbReference>
<feature type="domain" description="Ig-like" evidence="11">
    <location>
        <begin position="20"/>
        <end position="136"/>
    </location>
</feature>
<evidence type="ECO:0000256" key="4">
    <source>
        <dbReference type="ARBA" id="ARBA00022889"/>
    </source>
</evidence>
<keyword evidence="10" id="KW-0732">Signal</keyword>
<feature type="region of interest" description="Disordered" evidence="8">
    <location>
        <begin position="467"/>
        <end position="547"/>
    </location>
</feature>